<name>A0AAN6YJ52_9PEZI</name>
<dbReference type="Proteomes" id="UP001301769">
    <property type="component" value="Unassembled WGS sequence"/>
</dbReference>
<dbReference type="Pfam" id="PF11807">
    <property type="entry name" value="UstYa"/>
    <property type="match status" value="1"/>
</dbReference>
<evidence type="ECO:0000256" key="1">
    <source>
        <dbReference type="ARBA" id="ARBA00004167"/>
    </source>
</evidence>
<feature type="region of interest" description="Disordered" evidence="9">
    <location>
        <begin position="283"/>
        <end position="308"/>
    </location>
</feature>
<reference evidence="11" key="1">
    <citation type="journal article" date="2023" name="Mol. Phylogenet. Evol.">
        <title>Genome-scale phylogeny and comparative genomics of the fungal order Sordariales.</title>
        <authorList>
            <person name="Hensen N."/>
            <person name="Bonometti L."/>
            <person name="Westerberg I."/>
            <person name="Brannstrom I.O."/>
            <person name="Guillou S."/>
            <person name="Cros-Aarteil S."/>
            <person name="Calhoun S."/>
            <person name="Haridas S."/>
            <person name="Kuo A."/>
            <person name="Mondo S."/>
            <person name="Pangilinan J."/>
            <person name="Riley R."/>
            <person name="LaButti K."/>
            <person name="Andreopoulos B."/>
            <person name="Lipzen A."/>
            <person name="Chen C."/>
            <person name="Yan M."/>
            <person name="Daum C."/>
            <person name="Ng V."/>
            <person name="Clum A."/>
            <person name="Steindorff A."/>
            <person name="Ohm R.A."/>
            <person name="Martin F."/>
            <person name="Silar P."/>
            <person name="Natvig D.O."/>
            <person name="Lalanne C."/>
            <person name="Gautier V."/>
            <person name="Ament-Velasquez S.L."/>
            <person name="Kruys A."/>
            <person name="Hutchinson M.I."/>
            <person name="Powell A.J."/>
            <person name="Barry K."/>
            <person name="Miller A.N."/>
            <person name="Grigoriev I.V."/>
            <person name="Debuchy R."/>
            <person name="Gladieux P."/>
            <person name="Hiltunen Thoren M."/>
            <person name="Johannesson H."/>
        </authorList>
    </citation>
    <scope>NUCLEOTIDE SEQUENCE</scope>
    <source>
        <strain evidence="11">PSN293</strain>
    </source>
</reference>
<keyword evidence="5" id="KW-0843">Virulence</keyword>
<comment type="pathway">
    <text evidence="2">Mycotoxin biosynthesis.</text>
</comment>
<dbReference type="InterPro" id="IPR021765">
    <property type="entry name" value="UstYa-like"/>
</dbReference>
<comment type="caution">
    <text evidence="11">The sequence shown here is derived from an EMBL/GenBank/DDBJ whole genome shotgun (WGS) entry which is preliminary data.</text>
</comment>
<proteinExistence type="inferred from homology"/>
<feature type="transmembrane region" description="Helical" evidence="10">
    <location>
        <begin position="66"/>
        <end position="87"/>
    </location>
</feature>
<evidence type="ECO:0000256" key="4">
    <source>
        <dbReference type="ARBA" id="ARBA00022989"/>
    </source>
</evidence>
<dbReference type="PANTHER" id="PTHR33365">
    <property type="entry name" value="YALI0B05434P"/>
    <property type="match status" value="1"/>
</dbReference>
<organism evidence="11 12">
    <name type="scientific">Rhypophila decipiens</name>
    <dbReference type="NCBI Taxonomy" id="261697"/>
    <lineage>
        <taxon>Eukaryota</taxon>
        <taxon>Fungi</taxon>
        <taxon>Dikarya</taxon>
        <taxon>Ascomycota</taxon>
        <taxon>Pezizomycotina</taxon>
        <taxon>Sordariomycetes</taxon>
        <taxon>Sordariomycetidae</taxon>
        <taxon>Sordariales</taxon>
        <taxon>Naviculisporaceae</taxon>
        <taxon>Rhypophila</taxon>
    </lineage>
</organism>
<accession>A0AAN6YJ52</accession>
<keyword evidence="7" id="KW-0325">Glycoprotein</keyword>
<protein>
    <recommendedName>
        <fullName evidence="13">Tat pathway signal sequence</fullName>
    </recommendedName>
</protein>
<dbReference type="GO" id="GO:0016020">
    <property type="term" value="C:membrane"/>
    <property type="evidence" value="ECO:0007669"/>
    <property type="project" value="UniProtKB-SubCell"/>
</dbReference>
<reference evidence="11" key="2">
    <citation type="submission" date="2023-05" db="EMBL/GenBank/DDBJ databases">
        <authorList>
            <consortium name="Lawrence Berkeley National Laboratory"/>
            <person name="Steindorff A."/>
            <person name="Hensen N."/>
            <person name="Bonometti L."/>
            <person name="Westerberg I."/>
            <person name="Brannstrom I.O."/>
            <person name="Guillou S."/>
            <person name="Cros-Aarteil S."/>
            <person name="Calhoun S."/>
            <person name="Haridas S."/>
            <person name="Kuo A."/>
            <person name="Mondo S."/>
            <person name="Pangilinan J."/>
            <person name="Riley R."/>
            <person name="Labutti K."/>
            <person name="Andreopoulos B."/>
            <person name="Lipzen A."/>
            <person name="Chen C."/>
            <person name="Yanf M."/>
            <person name="Daum C."/>
            <person name="Ng V."/>
            <person name="Clum A."/>
            <person name="Ohm R."/>
            <person name="Martin F."/>
            <person name="Silar P."/>
            <person name="Natvig D."/>
            <person name="Lalanne C."/>
            <person name="Gautier V."/>
            <person name="Ament-Velasquez S.L."/>
            <person name="Kruys A."/>
            <person name="Hutchinson M.I."/>
            <person name="Powell A.J."/>
            <person name="Barry K."/>
            <person name="Miller A.N."/>
            <person name="Grigoriev I.V."/>
            <person name="Debuchy R."/>
            <person name="Gladieux P."/>
            <person name="Thoren M.H."/>
            <person name="Johannesson H."/>
        </authorList>
    </citation>
    <scope>NUCLEOTIDE SEQUENCE</scope>
    <source>
        <strain evidence="11">PSN293</strain>
    </source>
</reference>
<comment type="subcellular location">
    <subcellularLocation>
        <location evidence="1">Membrane</location>
        <topology evidence="1">Single-pass membrane protein</topology>
    </subcellularLocation>
</comment>
<keyword evidence="3 10" id="KW-0812">Transmembrane</keyword>
<keyword evidence="4 10" id="KW-1133">Transmembrane helix</keyword>
<gene>
    <name evidence="11" type="ORF">QBC37DRAFT_469126</name>
</gene>
<evidence type="ECO:0000256" key="9">
    <source>
        <dbReference type="SAM" id="MobiDB-lite"/>
    </source>
</evidence>
<comment type="similarity">
    <text evidence="8">Belongs to the ustYa family.</text>
</comment>
<feature type="region of interest" description="Disordered" evidence="9">
    <location>
        <begin position="19"/>
        <end position="42"/>
    </location>
</feature>
<evidence type="ECO:0000256" key="6">
    <source>
        <dbReference type="ARBA" id="ARBA00023136"/>
    </source>
</evidence>
<evidence type="ECO:0008006" key="13">
    <source>
        <dbReference type="Google" id="ProtNLM"/>
    </source>
</evidence>
<evidence type="ECO:0000313" key="12">
    <source>
        <dbReference type="Proteomes" id="UP001301769"/>
    </source>
</evidence>
<keyword evidence="6 10" id="KW-0472">Membrane</keyword>
<dbReference type="PANTHER" id="PTHR33365:SF4">
    <property type="entry name" value="CYCLOCHLOROTINE BIOSYNTHESIS PROTEIN O"/>
    <property type="match status" value="1"/>
</dbReference>
<evidence type="ECO:0000313" key="11">
    <source>
        <dbReference type="EMBL" id="KAK4219686.1"/>
    </source>
</evidence>
<evidence type="ECO:0000256" key="5">
    <source>
        <dbReference type="ARBA" id="ARBA00023026"/>
    </source>
</evidence>
<dbReference type="AlphaFoldDB" id="A0AAN6YJ52"/>
<dbReference type="EMBL" id="MU858047">
    <property type="protein sequence ID" value="KAK4219686.1"/>
    <property type="molecule type" value="Genomic_DNA"/>
</dbReference>
<keyword evidence="12" id="KW-1185">Reference proteome</keyword>
<evidence type="ECO:0000256" key="8">
    <source>
        <dbReference type="ARBA" id="ARBA00035112"/>
    </source>
</evidence>
<evidence type="ECO:0000256" key="3">
    <source>
        <dbReference type="ARBA" id="ARBA00022692"/>
    </source>
</evidence>
<dbReference type="GO" id="GO:0043386">
    <property type="term" value="P:mycotoxin biosynthetic process"/>
    <property type="evidence" value="ECO:0007669"/>
    <property type="project" value="InterPro"/>
</dbReference>
<evidence type="ECO:0000256" key="7">
    <source>
        <dbReference type="ARBA" id="ARBA00023180"/>
    </source>
</evidence>
<sequence length="308" mass="35142">MMAKVFKFPRWGKTARYQKVEDDDEESRGRSGILPDSESDSPIISEETINAHRSSFPAGSRQRTTYTTGFTISLIITNLVTLALWLSSLHRIDRWLRDTTNFDDKRAFLVGPAQVPVSYETRRFSHIPLERGPGGAHAADEFWHKVVSVGLTRLTAEQAALGGLGDGKTSREWNTTDSYVGVMGTFHQLHCLARSRYAILFPGRMKEFDGDKTAQIHLAHCLDYLRQIIMCHGDVTIEPVGWDDKTLTYIAEPEKMQVVRQCRNFDEIYEWAVDDVHQVPQAPGNAKGWEELREFEKEHPRHSNKQPK</sequence>
<evidence type="ECO:0000256" key="2">
    <source>
        <dbReference type="ARBA" id="ARBA00004685"/>
    </source>
</evidence>
<evidence type="ECO:0000256" key="10">
    <source>
        <dbReference type="SAM" id="Phobius"/>
    </source>
</evidence>
<feature type="compositionally biased region" description="Basic and acidic residues" evidence="9">
    <location>
        <begin position="288"/>
        <end position="301"/>
    </location>
</feature>